<feature type="compositionally biased region" description="Acidic residues" evidence="3">
    <location>
        <begin position="610"/>
        <end position="620"/>
    </location>
</feature>
<dbReference type="InterPro" id="IPR042121">
    <property type="entry name" value="MutL_C_regsub"/>
</dbReference>
<dbReference type="SUPFAM" id="SSF118116">
    <property type="entry name" value="DNA mismatch repair protein MutL"/>
    <property type="match status" value="1"/>
</dbReference>
<evidence type="ECO:0000313" key="6">
    <source>
        <dbReference type="EMBL" id="OCF30386.1"/>
    </source>
</evidence>
<dbReference type="PANTHER" id="PTHR10073">
    <property type="entry name" value="DNA MISMATCH REPAIR PROTEIN MLH, PMS, MUTL"/>
    <property type="match status" value="1"/>
</dbReference>
<dbReference type="STRING" id="1296120.A0A1B9GHA1"/>
<dbReference type="Gene3D" id="3.30.1540.20">
    <property type="entry name" value="MutL, C-terminal domain, dimerisation subdomain"/>
    <property type="match status" value="1"/>
</dbReference>
<organism evidence="6 7">
    <name type="scientific">Kwoniella heveanensis BCC8398</name>
    <dbReference type="NCBI Taxonomy" id="1296120"/>
    <lineage>
        <taxon>Eukaryota</taxon>
        <taxon>Fungi</taxon>
        <taxon>Dikarya</taxon>
        <taxon>Basidiomycota</taxon>
        <taxon>Agaricomycotina</taxon>
        <taxon>Tremellomycetes</taxon>
        <taxon>Tremellales</taxon>
        <taxon>Cryptococcaceae</taxon>
        <taxon>Kwoniella</taxon>
    </lineage>
</organism>
<dbReference type="SUPFAM" id="SSF55874">
    <property type="entry name" value="ATPase domain of HSP90 chaperone/DNA topoisomerase II/histidine kinase"/>
    <property type="match status" value="1"/>
</dbReference>
<protein>
    <recommendedName>
        <fullName evidence="8">DNA mismatch repair protein PMS2</fullName>
    </recommendedName>
</protein>
<name>A0A1B9GHA1_9TREE</name>
<dbReference type="PROSITE" id="PS00058">
    <property type="entry name" value="DNA_MISMATCH_REPAIR_1"/>
    <property type="match status" value="1"/>
</dbReference>
<dbReference type="CDD" id="cd03484">
    <property type="entry name" value="MutL_Trans_hPMS_2_like"/>
    <property type="match status" value="1"/>
</dbReference>
<feature type="domain" description="MutL C-terminal dimerisation" evidence="4">
    <location>
        <begin position="799"/>
        <end position="964"/>
    </location>
</feature>
<dbReference type="Proteomes" id="UP000092666">
    <property type="component" value="Unassembled WGS sequence"/>
</dbReference>
<dbReference type="InterPro" id="IPR037198">
    <property type="entry name" value="MutL_C_sf"/>
</dbReference>
<feature type="compositionally biased region" description="Acidic residues" evidence="3">
    <location>
        <begin position="628"/>
        <end position="638"/>
    </location>
</feature>
<dbReference type="GO" id="GO:0061982">
    <property type="term" value="P:meiosis I cell cycle process"/>
    <property type="evidence" value="ECO:0007669"/>
    <property type="project" value="UniProtKB-ARBA"/>
</dbReference>
<feature type="domain" description="DNA mismatch repair protein S5" evidence="5">
    <location>
        <begin position="231"/>
        <end position="368"/>
    </location>
</feature>
<dbReference type="InterPro" id="IPR014721">
    <property type="entry name" value="Ribsml_uS5_D2-typ_fold_subgr"/>
</dbReference>
<feature type="compositionally biased region" description="Acidic residues" evidence="3">
    <location>
        <begin position="405"/>
        <end position="425"/>
    </location>
</feature>
<feature type="non-terminal residue" evidence="6">
    <location>
        <position position="983"/>
    </location>
</feature>
<dbReference type="Pfam" id="PF08676">
    <property type="entry name" value="MutL_C"/>
    <property type="match status" value="1"/>
</dbReference>
<dbReference type="SMART" id="SM01340">
    <property type="entry name" value="DNA_mis_repair"/>
    <property type="match status" value="1"/>
</dbReference>
<sequence>MSGSIKAIETDAVHRIHSGQVVLDLQGAIKELVENSLDAGATNIDVRIKDNGLDTVEISDNGSGISEADWESIGLKHHTSKLPSLVDLYKVTTFGFRGEALSALCALCESVTVVTSTKETAPMGSIIKLGRDGRVVDSSGKVARPRGTTITLTGLFVPLPVRRKEFERTVKRELAKALTLLTAYALVPASVSAVEGRPGVRLKVETIGAGRTGKRSTQLSTDGRGSLRSSVGAVWGHKALDGVQDINLELDVEIDRVMARREGISEGIQPVKVVGLISSAQWGQGRASADRQFYYINGRPCNITSVARAVNEVYKSFNTNQVPLAILNFQIPPESVDINVSPDKRTIFVHSEDRLIEALKIALDEFFQPSRSTFAVGGATQTVKSIRQIQSQFPDYGSTTVDSEAIPDSEEEKDELQEAAEEEVADIASEKNETNGHGVPSQLTHEGHSEEAEVETHGIIEIDTESEEELPVRASSRPASRPSRQHSQASASRPSRPSSPPSVPVMTQRRIQKTLDTSTASWSPDRKSKSTPLSLSSSTGSRARAGPGPSSREARANLRRKLEGYASQSGSIVRDLDQDSDEEEATEHGGTGVGESAVEAELEATSGKEADDENPADEDGGLPVDQLMESDSEREETEPLFAQDPPGPSTRSRQLDDPLYIDEADTSPIDGGGVSTEQEEKGSDIAMAVDAKDEEEPARPSTRRKTSSYRDEISSTIVPGEMTLKFDLPRLRSRYAIKQSQHSDQQSAQQNQKKARDAFAAVKEAGLVDAAGIANKDAALAEEALSRVISKDDFARMEVLGQFNRGFIIARLRSQHQAAKDDEGRSGGTDDLFIIDQHACDEKYNFETLQRTTVIEGQALIKPRALQLTAGDEIVAMENLDILHRNGFDVKVDDDALPGRGEKISLLAMPVSKDTTFDFKDLEQLLHMLGDGARPHGQMVRCTKARAMFAMRACRKSVMIGKALTKGQMVNLLRNMGTIDQPW</sequence>
<comment type="similarity">
    <text evidence="1">Belongs to the DNA mismatch repair MutL/HexB family.</text>
</comment>
<evidence type="ECO:0000256" key="3">
    <source>
        <dbReference type="SAM" id="MobiDB-lite"/>
    </source>
</evidence>
<dbReference type="InterPro" id="IPR014790">
    <property type="entry name" value="MutL_C"/>
</dbReference>
<dbReference type="InterPro" id="IPR013507">
    <property type="entry name" value="DNA_mismatch_S5_2-like"/>
</dbReference>
<dbReference type="InterPro" id="IPR020568">
    <property type="entry name" value="Ribosomal_Su5_D2-typ_SF"/>
</dbReference>
<reference evidence="6 7" key="1">
    <citation type="submission" date="2013-07" db="EMBL/GenBank/DDBJ databases">
        <title>The Genome Sequence of Cryptococcus heveanensis BCC8398.</title>
        <authorList>
            <consortium name="The Broad Institute Genome Sequencing Platform"/>
            <person name="Cuomo C."/>
            <person name="Litvintseva A."/>
            <person name="Chen Y."/>
            <person name="Heitman J."/>
            <person name="Sun S."/>
            <person name="Springer D."/>
            <person name="Dromer F."/>
            <person name="Young S.K."/>
            <person name="Zeng Q."/>
            <person name="Gargeya S."/>
            <person name="Fitzgerald M."/>
            <person name="Abouelleil A."/>
            <person name="Alvarado L."/>
            <person name="Berlin A.M."/>
            <person name="Chapman S.B."/>
            <person name="Dewar J."/>
            <person name="Goldberg J."/>
            <person name="Griggs A."/>
            <person name="Gujja S."/>
            <person name="Hansen M."/>
            <person name="Howarth C."/>
            <person name="Imamovic A."/>
            <person name="Larimer J."/>
            <person name="McCowan C."/>
            <person name="Murphy C."/>
            <person name="Pearson M."/>
            <person name="Priest M."/>
            <person name="Roberts A."/>
            <person name="Saif S."/>
            <person name="Shea T."/>
            <person name="Sykes S."/>
            <person name="Wortman J."/>
            <person name="Nusbaum C."/>
            <person name="Birren B."/>
        </authorList>
    </citation>
    <scope>NUCLEOTIDE SEQUENCE [LARGE SCALE GENOMIC DNA]</scope>
    <source>
        <strain evidence="6 7">BCC8398</strain>
    </source>
</reference>
<dbReference type="GO" id="GO:0140664">
    <property type="term" value="F:ATP-dependent DNA damage sensor activity"/>
    <property type="evidence" value="ECO:0007669"/>
    <property type="project" value="InterPro"/>
</dbReference>
<reference evidence="7" key="2">
    <citation type="submission" date="2013-12" db="EMBL/GenBank/DDBJ databases">
        <title>Evolution of pathogenesis and genome organization in the Tremellales.</title>
        <authorList>
            <person name="Cuomo C."/>
            <person name="Litvintseva A."/>
            <person name="Heitman J."/>
            <person name="Chen Y."/>
            <person name="Sun S."/>
            <person name="Springer D."/>
            <person name="Dromer F."/>
            <person name="Young S."/>
            <person name="Zeng Q."/>
            <person name="Chapman S."/>
            <person name="Gujja S."/>
            <person name="Saif S."/>
            <person name="Birren B."/>
        </authorList>
    </citation>
    <scope>NUCLEOTIDE SEQUENCE [LARGE SCALE GENOMIC DNA]</scope>
    <source>
        <strain evidence="7">BCC8398</strain>
    </source>
</reference>
<dbReference type="Gene3D" id="3.30.230.10">
    <property type="match status" value="1"/>
</dbReference>
<dbReference type="InterPro" id="IPR002099">
    <property type="entry name" value="MutL/Mlh/PMS"/>
</dbReference>
<evidence type="ECO:0000259" key="5">
    <source>
        <dbReference type="SMART" id="SM01340"/>
    </source>
</evidence>
<gene>
    <name evidence="6" type="ORF">I316_07993</name>
</gene>
<accession>A0A1B9GHA1</accession>
<dbReference type="GO" id="GO:0016887">
    <property type="term" value="F:ATP hydrolysis activity"/>
    <property type="evidence" value="ECO:0007669"/>
    <property type="project" value="InterPro"/>
</dbReference>
<proteinExistence type="inferred from homology"/>
<dbReference type="Pfam" id="PF01119">
    <property type="entry name" value="DNA_mis_repair"/>
    <property type="match status" value="1"/>
</dbReference>
<dbReference type="Gene3D" id="3.30.1370.100">
    <property type="entry name" value="MutL, C-terminal domain, regulatory subdomain"/>
    <property type="match status" value="1"/>
</dbReference>
<evidence type="ECO:0000256" key="1">
    <source>
        <dbReference type="ARBA" id="ARBA00006082"/>
    </source>
</evidence>
<dbReference type="InterPro" id="IPR036890">
    <property type="entry name" value="HATPase_C_sf"/>
</dbReference>
<dbReference type="GO" id="GO:0006298">
    <property type="term" value="P:mismatch repair"/>
    <property type="evidence" value="ECO:0007669"/>
    <property type="project" value="InterPro"/>
</dbReference>
<dbReference type="Gene3D" id="3.30.565.10">
    <property type="entry name" value="Histidine kinase-like ATPase, C-terminal domain"/>
    <property type="match status" value="1"/>
</dbReference>
<dbReference type="GO" id="GO:0005524">
    <property type="term" value="F:ATP binding"/>
    <property type="evidence" value="ECO:0007669"/>
    <property type="project" value="InterPro"/>
</dbReference>
<evidence type="ECO:0000313" key="7">
    <source>
        <dbReference type="Proteomes" id="UP000092666"/>
    </source>
</evidence>
<dbReference type="FunFam" id="3.30.1370.100:FF:000001">
    <property type="entry name" value="Mismatch repair endonuclease pms1, putative"/>
    <property type="match status" value="1"/>
</dbReference>
<keyword evidence="7" id="KW-1185">Reference proteome</keyword>
<dbReference type="NCBIfam" id="TIGR00585">
    <property type="entry name" value="mutl"/>
    <property type="match status" value="1"/>
</dbReference>
<dbReference type="AlphaFoldDB" id="A0A1B9GHA1"/>
<dbReference type="InterPro" id="IPR038973">
    <property type="entry name" value="MutL/Mlh/Pms-like"/>
</dbReference>
<dbReference type="SUPFAM" id="SSF54211">
    <property type="entry name" value="Ribosomal protein S5 domain 2-like"/>
    <property type="match status" value="1"/>
</dbReference>
<dbReference type="EMBL" id="KV700152">
    <property type="protein sequence ID" value="OCF30386.1"/>
    <property type="molecule type" value="Genomic_DNA"/>
</dbReference>
<dbReference type="Pfam" id="PF13589">
    <property type="entry name" value="HATPase_c_3"/>
    <property type="match status" value="1"/>
</dbReference>
<dbReference type="CDD" id="cd16926">
    <property type="entry name" value="HATPase_MutL-MLH-PMS-like"/>
    <property type="match status" value="1"/>
</dbReference>
<dbReference type="GO" id="GO:0032389">
    <property type="term" value="C:MutLalpha complex"/>
    <property type="evidence" value="ECO:0007669"/>
    <property type="project" value="TreeGrafter"/>
</dbReference>
<dbReference type="OrthoDB" id="10263226at2759"/>
<dbReference type="InterPro" id="IPR042120">
    <property type="entry name" value="MutL_C_dimsub"/>
</dbReference>
<dbReference type="InterPro" id="IPR014762">
    <property type="entry name" value="DNA_mismatch_repair_CS"/>
</dbReference>
<feature type="region of interest" description="Disordered" evidence="3">
    <location>
        <begin position="394"/>
        <end position="712"/>
    </location>
</feature>
<dbReference type="SMART" id="SM00853">
    <property type="entry name" value="MutL_C"/>
    <property type="match status" value="1"/>
</dbReference>
<dbReference type="FunFam" id="3.30.565.10:FF:000017">
    <property type="entry name" value="PMS1 homolog 1, mismatch repair system component"/>
    <property type="match status" value="1"/>
</dbReference>
<feature type="compositionally biased region" description="Low complexity" evidence="3">
    <location>
        <begin position="473"/>
        <end position="496"/>
    </location>
</feature>
<evidence type="ECO:0000256" key="2">
    <source>
        <dbReference type="ARBA" id="ARBA00022763"/>
    </source>
</evidence>
<feature type="compositionally biased region" description="Basic and acidic residues" evidence="3">
    <location>
        <begin position="552"/>
        <end position="563"/>
    </location>
</feature>
<feature type="compositionally biased region" description="Low complexity" evidence="3">
    <location>
        <begin position="530"/>
        <end position="547"/>
    </location>
</feature>
<feature type="compositionally biased region" description="Basic and acidic residues" evidence="3">
    <location>
        <begin position="445"/>
        <end position="460"/>
    </location>
</feature>
<evidence type="ECO:0008006" key="8">
    <source>
        <dbReference type="Google" id="ProtNLM"/>
    </source>
</evidence>
<evidence type="ECO:0000259" key="4">
    <source>
        <dbReference type="SMART" id="SM00853"/>
    </source>
</evidence>
<keyword evidence="2" id="KW-0227">DNA damage</keyword>
<dbReference type="PANTHER" id="PTHR10073:SF52">
    <property type="entry name" value="MISMATCH REPAIR ENDONUCLEASE PMS2"/>
    <property type="match status" value="1"/>
</dbReference>
<dbReference type="GO" id="GO:0030983">
    <property type="term" value="F:mismatched DNA binding"/>
    <property type="evidence" value="ECO:0007669"/>
    <property type="project" value="InterPro"/>
</dbReference>